<dbReference type="AlphaFoldDB" id="A0A1H7BP93"/>
<dbReference type="RefSeq" id="WP_092367534.1">
    <property type="nucleotide sequence ID" value="NZ_BMGV01000007.1"/>
</dbReference>
<dbReference type="Proteomes" id="UP000199379">
    <property type="component" value="Unassembled WGS sequence"/>
</dbReference>
<dbReference type="EMBL" id="FNYD01000007">
    <property type="protein sequence ID" value="SEJ78814.1"/>
    <property type="molecule type" value="Genomic_DNA"/>
</dbReference>
<gene>
    <name evidence="2" type="ORF">SAMN05444007_107109</name>
</gene>
<evidence type="ECO:0000256" key="1">
    <source>
        <dbReference type="SAM" id="Phobius"/>
    </source>
</evidence>
<keyword evidence="1" id="KW-0472">Membrane</keyword>
<keyword evidence="1" id="KW-1133">Transmembrane helix</keyword>
<feature type="transmembrane region" description="Helical" evidence="1">
    <location>
        <begin position="277"/>
        <end position="298"/>
    </location>
</feature>
<dbReference type="STRING" id="1227549.SAMN05444007_107109"/>
<proteinExistence type="predicted"/>
<reference evidence="2 3" key="1">
    <citation type="submission" date="2016-10" db="EMBL/GenBank/DDBJ databases">
        <authorList>
            <person name="de Groot N.N."/>
        </authorList>
    </citation>
    <scope>NUCLEOTIDE SEQUENCE [LARGE SCALE GENOMIC DNA]</scope>
    <source>
        <strain evidence="2 3">DSM 29340</strain>
    </source>
</reference>
<feature type="transmembrane region" description="Helical" evidence="1">
    <location>
        <begin position="93"/>
        <end position="116"/>
    </location>
</feature>
<feature type="transmembrane region" description="Helical" evidence="1">
    <location>
        <begin position="173"/>
        <end position="197"/>
    </location>
</feature>
<feature type="transmembrane region" description="Helical" evidence="1">
    <location>
        <begin position="128"/>
        <end position="161"/>
    </location>
</feature>
<feature type="transmembrane region" description="Helical" evidence="1">
    <location>
        <begin position="209"/>
        <end position="230"/>
    </location>
</feature>
<sequence>MSSMDSTRPGVIAGRSDAWGASAIAPMSRVLGTIGVTYLLLLLVSATNLADPFLRNDDYLALLALPDGFYSKTLHEGRWLNYWWHLRGIVTPAWLNFALYQLFWAAFCGATAIIACGRGATWRTVLTLSGLLALSVPALLISLWFNTLLPGIAILALYAVLATQVSQRVSRLLLLIFVPITLTAYTTYPILLLCLCLAARDTRRSWTDLATVLCLFGLAFGLGIVGIYTLNLIEHGIFGIPMAEWRDPRPATDWASLMANTRMLAQSMWDGALAAGFQNTTVTVVGIALFLGAMVVLARTDRWSALYLMTGLGAGLALLSLQVLLTGITLPHRTLGFACMIAAIAVVRAQLEAQEHGLPSARALQLGALTILAAHAILTPKQYASYLPWQQETRAMADILNAGHGPLYVTGDYDALNSARSAHLQAPQALRLRLYHLTGRRIVVCSETPDRCGSFAPYDGPRPHMVQGDDAMVLYLPVKAESPDG</sequence>
<organism evidence="2 3">
    <name type="scientific">Cribrihabitans marinus</name>
    <dbReference type="NCBI Taxonomy" id="1227549"/>
    <lineage>
        <taxon>Bacteria</taxon>
        <taxon>Pseudomonadati</taxon>
        <taxon>Pseudomonadota</taxon>
        <taxon>Alphaproteobacteria</taxon>
        <taxon>Rhodobacterales</taxon>
        <taxon>Paracoccaceae</taxon>
        <taxon>Cribrihabitans</taxon>
    </lineage>
</organism>
<protein>
    <recommendedName>
        <fullName evidence="4">Glucosyl transferase GtrII</fullName>
    </recommendedName>
</protein>
<keyword evidence="1" id="KW-0812">Transmembrane</keyword>
<evidence type="ECO:0000313" key="2">
    <source>
        <dbReference type="EMBL" id="SEJ78814.1"/>
    </source>
</evidence>
<dbReference type="OrthoDB" id="7664031at2"/>
<feature type="transmembrane region" description="Helical" evidence="1">
    <location>
        <begin position="305"/>
        <end position="328"/>
    </location>
</feature>
<name>A0A1H7BP93_9RHOB</name>
<accession>A0A1H7BP93</accession>
<feature type="transmembrane region" description="Helical" evidence="1">
    <location>
        <begin position="30"/>
        <end position="50"/>
    </location>
</feature>
<keyword evidence="3" id="KW-1185">Reference proteome</keyword>
<evidence type="ECO:0000313" key="3">
    <source>
        <dbReference type="Proteomes" id="UP000199379"/>
    </source>
</evidence>
<evidence type="ECO:0008006" key="4">
    <source>
        <dbReference type="Google" id="ProtNLM"/>
    </source>
</evidence>